<accession>A0A2P4PVX6</accession>
<keyword evidence="2" id="KW-1185">Reference proteome</keyword>
<organism evidence="1 2">
    <name type="scientific">Rhizophagus irregularis (strain DAOM 181602 / DAOM 197198 / MUCL 43194)</name>
    <name type="common">Arbuscular mycorrhizal fungus</name>
    <name type="synonym">Glomus intraradices</name>
    <dbReference type="NCBI Taxonomy" id="747089"/>
    <lineage>
        <taxon>Eukaryota</taxon>
        <taxon>Fungi</taxon>
        <taxon>Fungi incertae sedis</taxon>
        <taxon>Mucoromycota</taxon>
        <taxon>Glomeromycotina</taxon>
        <taxon>Glomeromycetes</taxon>
        <taxon>Glomerales</taxon>
        <taxon>Glomeraceae</taxon>
        <taxon>Rhizophagus</taxon>
    </lineage>
</organism>
<dbReference type="AlphaFoldDB" id="A0A2P4PVX6"/>
<sequence>MDNREREDTIHKGKCRNIVDRIIESIRYRQQPKMKEKGLRIIIVVIVRDCIEGNLENEVFDRLIGCPEIMEHGYILEDWDVENRFQKFWEWYNTILENDTKVKHVQPNAIVEFRKLLYMEERIAELGGYEMFALIQDMEYEEPELSLEEYKRRLGKYKQKTIQRFIDTKQFTREPDDPDSVSPESYELEDSDGSIHYEIKIEDDVEWTVESLKRKIEEMGGRFTDNDIQRMWDLRIRIELILTEDFLGTFFELMGLSDKKLKDEINEWLTKETLICGNCRNRKLPDMIADIGQCKNCEQEVLLELKDDLEKLGYELNVSEIGRIREFRISNSIILTTEFMEKYLQEIDTNDKELRIKLYEWINENTTFCYECGIRWINNKFDEGKTKCRDCENDENEINIRVKRLKQICDDNKIGITNGELLRLISEY</sequence>
<proteinExistence type="predicted"/>
<reference evidence="1 2" key="2">
    <citation type="journal article" date="2018" name="New Phytol.">
        <title>High intraspecific genome diversity in the model arbuscular mycorrhizal symbiont Rhizophagus irregularis.</title>
        <authorList>
            <person name="Chen E.C.H."/>
            <person name="Morin E."/>
            <person name="Beaudet D."/>
            <person name="Noel J."/>
            <person name="Yildirir G."/>
            <person name="Ndikumana S."/>
            <person name="Charron P."/>
            <person name="St-Onge C."/>
            <person name="Giorgi J."/>
            <person name="Kruger M."/>
            <person name="Marton T."/>
            <person name="Ropars J."/>
            <person name="Grigoriev I.V."/>
            <person name="Hainaut M."/>
            <person name="Henrissat B."/>
            <person name="Roux C."/>
            <person name="Martin F."/>
            <person name="Corradi N."/>
        </authorList>
    </citation>
    <scope>NUCLEOTIDE SEQUENCE [LARGE SCALE GENOMIC DNA]</scope>
    <source>
        <strain evidence="1 2">DAOM 197198</strain>
    </source>
</reference>
<comment type="caution">
    <text evidence="1">The sequence shown here is derived from an EMBL/GenBank/DDBJ whole genome shotgun (WGS) entry which is preliminary data.</text>
</comment>
<reference evidence="1 2" key="1">
    <citation type="journal article" date="2013" name="Proc. Natl. Acad. Sci. U.S.A.">
        <title>Genome of an arbuscular mycorrhizal fungus provides insight into the oldest plant symbiosis.</title>
        <authorList>
            <person name="Tisserant E."/>
            <person name="Malbreil M."/>
            <person name="Kuo A."/>
            <person name="Kohler A."/>
            <person name="Symeonidi A."/>
            <person name="Balestrini R."/>
            <person name="Charron P."/>
            <person name="Duensing N."/>
            <person name="Frei Dit Frey N."/>
            <person name="Gianinazzi-Pearson V."/>
            <person name="Gilbert L.B."/>
            <person name="Handa Y."/>
            <person name="Herr J.R."/>
            <person name="Hijri M."/>
            <person name="Koul R."/>
            <person name="Kawaguchi M."/>
            <person name="Krajinski F."/>
            <person name="Lammers P.J."/>
            <person name="Masclaux F.G."/>
            <person name="Murat C."/>
            <person name="Morin E."/>
            <person name="Ndikumana S."/>
            <person name="Pagni M."/>
            <person name="Petitpierre D."/>
            <person name="Requena N."/>
            <person name="Rosikiewicz P."/>
            <person name="Riley R."/>
            <person name="Saito K."/>
            <person name="San Clemente H."/>
            <person name="Shapiro H."/>
            <person name="van Tuinen D."/>
            <person name="Becard G."/>
            <person name="Bonfante P."/>
            <person name="Paszkowski U."/>
            <person name="Shachar-Hill Y.Y."/>
            <person name="Tuskan G.A."/>
            <person name="Young P.W."/>
            <person name="Sanders I.R."/>
            <person name="Henrissat B."/>
            <person name="Rensing S.A."/>
            <person name="Grigoriev I.V."/>
            <person name="Corradi N."/>
            <person name="Roux C."/>
            <person name="Martin F."/>
        </authorList>
    </citation>
    <scope>NUCLEOTIDE SEQUENCE [LARGE SCALE GENOMIC DNA]</scope>
    <source>
        <strain evidence="1 2">DAOM 197198</strain>
    </source>
</reference>
<dbReference type="Proteomes" id="UP000018888">
    <property type="component" value="Unassembled WGS sequence"/>
</dbReference>
<evidence type="ECO:0000313" key="1">
    <source>
        <dbReference type="EMBL" id="POG69525.1"/>
    </source>
</evidence>
<name>A0A2P4PVX6_RHIID</name>
<gene>
    <name evidence="1" type="ORF">GLOIN_2v1776850</name>
</gene>
<dbReference type="EMBL" id="AUPC02000133">
    <property type="protein sequence ID" value="POG69525.1"/>
    <property type="molecule type" value="Genomic_DNA"/>
</dbReference>
<protein>
    <submittedName>
        <fullName evidence="1">Uncharacterized protein</fullName>
    </submittedName>
</protein>
<evidence type="ECO:0000313" key="2">
    <source>
        <dbReference type="Proteomes" id="UP000018888"/>
    </source>
</evidence>